<dbReference type="AlphaFoldDB" id="A0A2T2Z502"/>
<proteinExistence type="predicted"/>
<organism evidence="2 3">
    <name type="scientific">Nocardia nova</name>
    <dbReference type="NCBI Taxonomy" id="37330"/>
    <lineage>
        <taxon>Bacteria</taxon>
        <taxon>Bacillati</taxon>
        <taxon>Actinomycetota</taxon>
        <taxon>Actinomycetes</taxon>
        <taxon>Mycobacteriales</taxon>
        <taxon>Nocardiaceae</taxon>
        <taxon>Nocardia</taxon>
    </lineage>
</organism>
<dbReference type="Proteomes" id="UP000241647">
    <property type="component" value="Unassembled WGS sequence"/>
</dbReference>
<feature type="region of interest" description="Disordered" evidence="1">
    <location>
        <begin position="226"/>
        <end position="250"/>
    </location>
</feature>
<evidence type="ECO:0000256" key="1">
    <source>
        <dbReference type="SAM" id="MobiDB-lite"/>
    </source>
</evidence>
<gene>
    <name evidence="2" type="ORF">C8259_13885</name>
</gene>
<dbReference type="Pfam" id="PF14424">
    <property type="entry name" value="Toxin-deaminase"/>
    <property type="match status" value="1"/>
</dbReference>
<feature type="region of interest" description="Disordered" evidence="1">
    <location>
        <begin position="353"/>
        <end position="387"/>
    </location>
</feature>
<comment type="caution">
    <text evidence="2">The sequence shown here is derived from an EMBL/GenBank/DDBJ whole genome shotgun (WGS) entry which is preliminary data.</text>
</comment>
<accession>A0A2T2Z502</accession>
<name>A0A2T2Z502_9NOCA</name>
<feature type="compositionally biased region" description="Polar residues" evidence="1">
    <location>
        <begin position="359"/>
        <end position="370"/>
    </location>
</feature>
<reference evidence="2 3" key="1">
    <citation type="submission" date="2018-02" db="EMBL/GenBank/DDBJ databases">
        <title>8 Nocardia nova and 1 Nocardia cyriacigeorgica strain used for evolution to TMP-SMX.</title>
        <authorList>
            <person name="Mehta H."/>
            <person name="Weng J."/>
            <person name="Shamoo Y."/>
        </authorList>
    </citation>
    <scope>NUCLEOTIDE SEQUENCE [LARGE SCALE GENOMIC DNA]</scope>
    <source>
        <strain evidence="2 3">ATCC 33727</strain>
    </source>
</reference>
<dbReference type="InterPro" id="IPR032721">
    <property type="entry name" value="Toxin-deaminase"/>
</dbReference>
<protein>
    <submittedName>
        <fullName evidence="2">Uncharacterized protein</fullName>
    </submittedName>
</protein>
<evidence type="ECO:0000313" key="2">
    <source>
        <dbReference type="EMBL" id="PSR62846.1"/>
    </source>
</evidence>
<evidence type="ECO:0000313" key="3">
    <source>
        <dbReference type="Proteomes" id="UP000241647"/>
    </source>
</evidence>
<dbReference type="EMBL" id="PYHS01000006">
    <property type="protein sequence ID" value="PSR62846.1"/>
    <property type="molecule type" value="Genomic_DNA"/>
</dbReference>
<sequence>MAGGYQAVKPWSKAYDDRSAAVTLVATNFARALQHFGDVLTAAGYNWKCAEYKANHNPNKGDPPSLPSGFPSELPYGSGIVTGVASSGTQSRGLETDWTELQNKVTALVSGGEVPDGDTEKLASAATAWKTFAESDPVYGGTGRLLTVAAGLQRGYGANPPADIPNHVDHLHTLAQSLREIEAAARDIATAVDTHKTALTTMRSDMNTQFAMVVVVTSIQIGRSMVRVKAPPTKQKKPSEKPTPSDSQEENDFLDQAAGALAGPANTFLTALEGFVFTVAVLTTGGLPAIAGLPVLLTEIDPNKKDGTDRGRPAFNGADEAQKVRDRLGASGEAIGKKRNVAVARGEVDGQEVSLDAVSGTNSPTSTVPTPDNPILKPQSEDGSVARPTDSEFKILDNLAQQLRPGAKGTINLYTERPPCDSCLNVIEQFKQKYPGVEVVVTYGE</sequence>